<accession>A0A2P6NA43</accession>
<organism evidence="2 3">
    <name type="scientific">Planoprotostelium fungivorum</name>
    <dbReference type="NCBI Taxonomy" id="1890364"/>
    <lineage>
        <taxon>Eukaryota</taxon>
        <taxon>Amoebozoa</taxon>
        <taxon>Evosea</taxon>
        <taxon>Variosea</taxon>
        <taxon>Cavosteliida</taxon>
        <taxon>Cavosteliaceae</taxon>
        <taxon>Planoprotostelium</taxon>
    </lineage>
</organism>
<proteinExistence type="predicted"/>
<dbReference type="InterPro" id="IPR016181">
    <property type="entry name" value="Acyl_CoA_acyltransferase"/>
</dbReference>
<sequence length="194" mass="21910">MLLLKFADTEEGATSNTTHGSDTFFAHLTDNTDNFTYPLTRKDTKEERQEVRGLYLTRNTAWPSKAFEFVIYLEGQLVGFTNIYLSNAETKTAVVGLVIHHTHWRRGLGLHATMVTTQIAFDIGMDNVEIGTMKSNSGMRKILSKMGEEKEHIVQVPNIGVVAEVCLFIHRSDWTSSMELRTDQTIEPSRALTQ</sequence>
<evidence type="ECO:0000313" key="3">
    <source>
        <dbReference type="Proteomes" id="UP000241769"/>
    </source>
</evidence>
<dbReference type="InterPro" id="IPR000182">
    <property type="entry name" value="GNAT_dom"/>
</dbReference>
<dbReference type="CDD" id="cd04301">
    <property type="entry name" value="NAT_SF"/>
    <property type="match status" value="1"/>
</dbReference>
<dbReference type="OrthoDB" id="4224637at2759"/>
<dbReference type="PROSITE" id="PS51186">
    <property type="entry name" value="GNAT"/>
    <property type="match status" value="1"/>
</dbReference>
<gene>
    <name evidence="2" type="ORF">PROFUN_11239</name>
</gene>
<protein>
    <recommendedName>
        <fullName evidence="1">N-acetyltransferase domain-containing protein</fullName>
    </recommendedName>
</protein>
<dbReference type="Proteomes" id="UP000241769">
    <property type="component" value="Unassembled WGS sequence"/>
</dbReference>
<dbReference type="AlphaFoldDB" id="A0A2P6NA43"/>
<dbReference type="SUPFAM" id="SSF55729">
    <property type="entry name" value="Acyl-CoA N-acyltransferases (Nat)"/>
    <property type="match status" value="1"/>
</dbReference>
<dbReference type="GO" id="GO:0016747">
    <property type="term" value="F:acyltransferase activity, transferring groups other than amino-acyl groups"/>
    <property type="evidence" value="ECO:0007669"/>
    <property type="project" value="InterPro"/>
</dbReference>
<evidence type="ECO:0000313" key="2">
    <source>
        <dbReference type="EMBL" id="PRP80824.1"/>
    </source>
</evidence>
<feature type="domain" description="N-acetyltransferase" evidence="1">
    <location>
        <begin position="26"/>
        <end position="169"/>
    </location>
</feature>
<dbReference type="InParanoid" id="A0A2P6NA43"/>
<dbReference type="Pfam" id="PF13302">
    <property type="entry name" value="Acetyltransf_3"/>
    <property type="match status" value="1"/>
</dbReference>
<keyword evidence="3" id="KW-1185">Reference proteome</keyword>
<reference evidence="2 3" key="1">
    <citation type="journal article" date="2018" name="Genome Biol. Evol.">
        <title>Multiple Roots of Fruiting Body Formation in Amoebozoa.</title>
        <authorList>
            <person name="Hillmann F."/>
            <person name="Forbes G."/>
            <person name="Novohradska S."/>
            <person name="Ferling I."/>
            <person name="Riege K."/>
            <person name="Groth M."/>
            <person name="Westermann M."/>
            <person name="Marz M."/>
            <person name="Spaller T."/>
            <person name="Winckler T."/>
            <person name="Schaap P."/>
            <person name="Glockner G."/>
        </authorList>
    </citation>
    <scope>NUCLEOTIDE SEQUENCE [LARGE SCALE GENOMIC DNA]</scope>
    <source>
        <strain evidence="2 3">Jena</strain>
    </source>
</reference>
<dbReference type="EMBL" id="MDYQ01000137">
    <property type="protein sequence ID" value="PRP80824.1"/>
    <property type="molecule type" value="Genomic_DNA"/>
</dbReference>
<dbReference type="Gene3D" id="3.40.630.30">
    <property type="match status" value="1"/>
</dbReference>
<evidence type="ECO:0000259" key="1">
    <source>
        <dbReference type="PROSITE" id="PS51186"/>
    </source>
</evidence>
<name>A0A2P6NA43_9EUKA</name>
<comment type="caution">
    <text evidence="2">The sequence shown here is derived from an EMBL/GenBank/DDBJ whole genome shotgun (WGS) entry which is preliminary data.</text>
</comment>